<dbReference type="PANTHER" id="PTHR42754:SF1">
    <property type="entry name" value="LIPOPROTEIN"/>
    <property type="match status" value="1"/>
</dbReference>
<comment type="caution">
    <text evidence="4">The sequence shown here is derived from an EMBL/GenBank/DDBJ whole genome shotgun (WGS) entry which is preliminary data.</text>
</comment>
<feature type="domain" description="PKD" evidence="3">
    <location>
        <begin position="512"/>
        <end position="559"/>
    </location>
</feature>
<dbReference type="CDD" id="cd00146">
    <property type="entry name" value="PKD"/>
    <property type="match status" value="1"/>
</dbReference>
<feature type="chain" id="PRO_5046676411" evidence="2">
    <location>
        <begin position="37"/>
        <end position="701"/>
    </location>
</feature>
<dbReference type="NCBIfam" id="TIGR04183">
    <property type="entry name" value="Por_Secre_tail"/>
    <property type="match status" value="1"/>
</dbReference>
<sequence>MKTNFLYLVAAIRWYRLSRGLLFLVLLLSLALPAFAQEVVWDRTYGGDYGNVLGDMDKTSDGGYILGGTSLSGESGDKTGAQRGEEDFWIVKVDAEGNIEWDKTYGGSASEIFSSLQQTSDGGYILGGRSLSGNSGEKSGESRGGFDYWVIKVDAQGKLEWEKTFGGEESDWLSDIIQTSDGGYLLGGASSSGVSGEKSEASRGETDFWVIKLDAEGNIEWDRTYGGNTIDWLTQLQQTNDGGYILGGSSESDVSGDKSEPNWGDNDDMDMGQDYWIIKIDAEGNKEWDKTFGGLLADYLSDVIQTEDGGYLLGGSSGSRIGGDRSEEFRGGEFGDYWIVKTDSNGNKEWDRTYGGTDSDELSSIQQTSDGGYVLGGVSESDASGEKSEDSKGNTDFWILKIDAKGDIEWDKTIGGNSGDGLSTIKEVTSGEYIIAGSSSSEVSGDKSEPKRGRAIDYWLVKLGTETACIPPTPSIAVIPSSEVFTGGDASTIYLGYGQQRVQLVASGGERFAWSPASGLSSTTAADPVFTPNSAGTYTFTVTAYNGTCSATASVTITVIDVRCGNGKVLLCHKGKVICISPSAVAAHLRNHSGDKLGGCSSNSIAKVKGKKAKAALSLTVYPNPLRDRATVELSLPEDGPYLLELHSANGKKVSVVGEGTAKAGGQVSLELKAEKLREGVYYLRLTTADEVKTLRLLLKN</sequence>
<dbReference type="RefSeq" id="WP_377509884.1">
    <property type="nucleotide sequence ID" value="NZ_JBHULU010000021.1"/>
</dbReference>
<dbReference type="InterPro" id="IPR000601">
    <property type="entry name" value="PKD_dom"/>
</dbReference>
<dbReference type="PROSITE" id="PS50093">
    <property type="entry name" value="PKD"/>
    <property type="match status" value="1"/>
</dbReference>
<evidence type="ECO:0000256" key="2">
    <source>
        <dbReference type="SAM" id="SignalP"/>
    </source>
</evidence>
<proteinExistence type="predicted"/>
<name>A0ABW5ITK9_9BACT</name>
<dbReference type="InterPro" id="IPR013783">
    <property type="entry name" value="Ig-like_fold"/>
</dbReference>
<gene>
    <name evidence="4" type="ORF">ACFSRY_15840</name>
</gene>
<reference evidence="5" key="1">
    <citation type="journal article" date="2019" name="Int. J. Syst. Evol. Microbiol.">
        <title>The Global Catalogue of Microorganisms (GCM) 10K type strain sequencing project: providing services to taxonomists for standard genome sequencing and annotation.</title>
        <authorList>
            <consortium name="The Broad Institute Genomics Platform"/>
            <consortium name="The Broad Institute Genome Sequencing Center for Infectious Disease"/>
            <person name="Wu L."/>
            <person name="Ma J."/>
        </authorList>
    </citation>
    <scope>NUCLEOTIDE SEQUENCE [LARGE SCALE GENOMIC DNA]</scope>
    <source>
        <strain evidence="5">KCTC 42498</strain>
    </source>
</reference>
<dbReference type="PANTHER" id="PTHR42754">
    <property type="entry name" value="ENDOGLUCANASE"/>
    <property type="match status" value="1"/>
</dbReference>
<evidence type="ECO:0000256" key="1">
    <source>
        <dbReference type="SAM" id="MobiDB-lite"/>
    </source>
</evidence>
<keyword evidence="2" id="KW-0732">Signal</keyword>
<keyword evidence="5" id="KW-1185">Reference proteome</keyword>
<feature type="region of interest" description="Disordered" evidence="1">
    <location>
        <begin position="349"/>
        <end position="392"/>
    </location>
</feature>
<feature type="signal peptide" evidence="2">
    <location>
        <begin position="1"/>
        <end position="36"/>
    </location>
</feature>
<dbReference type="Gene3D" id="2.60.40.10">
    <property type="entry name" value="Immunoglobulins"/>
    <property type="match status" value="1"/>
</dbReference>
<dbReference type="Proteomes" id="UP001597544">
    <property type="component" value="Unassembled WGS sequence"/>
</dbReference>
<accession>A0ABW5ITK9</accession>
<evidence type="ECO:0000259" key="3">
    <source>
        <dbReference type="PROSITE" id="PS50093"/>
    </source>
</evidence>
<dbReference type="InterPro" id="IPR035986">
    <property type="entry name" value="PKD_dom_sf"/>
</dbReference>
<dbReference type="EMBL" id="JBHULU010000021">
    <property type="protein sequence ID" value="MFD2515345.1"/>
    <property type="molecule type" value="Genomic_DNA"/>
</dbReference>
<dbReference type="SUPFAM" id="SSF49299">
    <property type="entry name" value="PKD domain"/>
    <property type="match status" value="1"/>
</dbReference>
<evidence type="ECO:0000313" key="5">
    <source>
        <dbReference type="Proteomes" id="UP001597544"/>
    </source>
</evidence>
<protein>
    <submittedName>
        <fullName evidence="4">T9SS type A sorting domain-containing protein</fullName>
    </submittedName>
</protein>
<organism evidence="4 5">
    <name type="scientific">Pontibacter locisalis</name>
    <dbReference type="NCBI Taxonomy" id="1719035"/>
    <lineage>
        <taxon>Bacteria</taxon>
        <taxon>Pseudomonadati</taxon>
        <taxon>Bacteroidota</taxon>
        <taxon>Cytophagia</taxon>
        <taxon>Cytophagales</taxon>
        <taxon>Hymenobacteraceae</taxon>
        <taxon>Pontibacter</taxon>
    </lineage>
</organism>
<dbReference type="InterPro" id="IPR026444">
    <property type="entry name" value="Secre_tail"/>
</dbReference>
<evidence type="ECO:0000313" key="4">
    <source>
        <dbReference type="EMBL" id="MFD2515345.1"/>
    </source>
</evidence>